<dbReference type="PANTHER" id="PTHR30352:SF13">
    <property type="entry name" value="GLYCYL-RADICAL ENZYME ACTIVATING ENZYME YJJW-RELATED"/>
    <property type="match status" value="1"/>
</dbReference>
<organism evidence="8 9">
    <name type="scientific">Thiobaca trueperi</name>
    <dbReference type="NCBI Taxonomy" id="127458"/>
    <lineage>
        <taxon>Bacteria</taxon>
        <taxon>Pseudomonadati</taxon>
        <taxon>Pseudomonadota</taxon>
        <taxon>Gammaproteobacteria</taxon>
        <taxon>Chromatiales</taxon>
        <taxon>Chromatiaceae</taxon>
        <taxon>Thiobaca</taxon>
    </lineage>
</organism>
<dbReference type="InterPro" id="IPR012840">
    <property type="entry name" value="NrdG2"/>
</dbReference>
<dbReference type="PROSITE" id="PS51918">
    <property type="entry name" value="RADICAL_SAM"/>
    <property type="match status" value="1"/>
</dbReference>
<evidence type="ECO:0000259" key="7">
    <source>
        <dbReference type="PROSITE" id="PS51918"/>
    </source>
</evidence>
<evidence type="ECO:0000256" key="4">
    <source>
        <dbReference type="ARBA" id="ARBA00022723"/>
    </source>
</evidence>
<keyword evidence="2" id="KW-0004">4Fe-4S</keyword>
<protein>
    <submittedName>
        <fullName evidence="8">Pyruvate formate lyase activating enzyme</fullName>
    </submittedName>
</protein>
<gene>
    <name evidence="8" type="ORF">EDC35_105246</name>
</gene>
<dbReference type="Proteomes" id="UP000295717">
    <property type="component" value="Unassembled WGS sequence"/>
</dbReference>
<dbReference type="GO" id="GO:0016829">
    <property type="term" value="F:lyase activity"/>
    <property type="evidence" value="ECO:0007669"/>
    <property type="project" value="UniProtKB-KW"/>
</dbReference>
<keyword evidence="5" id="KW-0408">Iron</keyword>
<dbReference type="RefSeq" id="WP_132977404.1">
    <property type="nucleotide sequence ID" value="NZ_SMAO01000005.1"/>
</dbReference>
<name>A0A4V2V1D6_9GAMM</name>
<evidence type="ECO:0000256" key="1">
    <source>
        <dbReference type="ARBA" id="ARBA00001966"/>
    </source>
</evidence>
<keyword evidence="4" id="KW-0479">Metal-binding</keyword>
<accession>A0A4V2V1D6</accession>
<keyword evidence="9" id="KW-1185">Reference proteome</keyword>
<reference evidence="8 9" key="1">
    <citation type="submission" date="2019-03" db="EMBL/GenBank/DDBJ databases">
        <title>Genomic Encyclopedia of Type Strains, Phase IV (KMG-IV): sequencing the most valuable type-strain genomes for metagenomic binning, comparative biology and taxonomic classification.</title>
        <authorList>
            <person name="Goeker M."/>
        </authorList>
    </citation>
    <scope>NUCLEOTIDE SEQUENCE [LARGE SCALE GENOMIC DNA]</scope>
    <source>
        <strain evidence="8 9">DSM 13587</strain>
    </source>
</reference>
<dbReference type="Pfam" id="PF04055">
    <property type="entry name" value="Radical_SAM"/>
    <property type="match status" value="1"/>
</dbReference>
<evidence type="ECO:0000256" key="2">
    <source>
        <dbReference type="ARBA" id="ARBA00022485"/>
    </source>
</evidence>
<dbReference type="GO" id="GO:0051539">
    <property type="term" value="F:4 iron, 4 sulfur cluster binding"/>
    <property type="evidence" value="ECO:0007669"/>
    <property type="project" value="UniProtKB-KW"/>
</dbReference>
<keyword evidence="6" id="KW-0411">Iron-sulfur</keyword>
<feature type="domain" description="Radical SAM core" evidence="7">
    <location>
        <begin position="28"/>
        <end position="241"/>
    </location>
</feature>
<evidence type="ECO:0000256" key="3">
    <source>
        <dbReference type="ARBA" id="ARBA00022691"/>
    </source>
</evidence>
<dbReference type="Gene3D" id="3.20.20.70">
    <property type="entry name" value="Aldolase class I"/>
    <property type="match status" value="1"/>
</dbReference>
<dbReference type="GO" id="GO:0046872">
    <property type="term" value="F:metal ion binding"/>
    <property type="evidence" value="ECO:0007669"/>
    <property type="project" value="UniProtKB-KW"/>
</dbReference>
<evidence type="ECO:0000256" key="5">
    <source>
        <dbReference type="ARBA" id="ARBA00023004"/>
    </source>
</evidence>
<dbReference type="NCBIfam" id="TIGR02495">
    <property type="entry name" value="NrdG2"/>
    <property type="match status" value="1"/>
</dbReference>
<dbReference type="InterPro" id="IPR058240">
    <property type="entry name" value="rSAM_sf"/>
</dbReference>
<evidence type="ECO:0000256" key="6">
    <source>
        <dbReference type="ARBA" id="ARBA00023014"/>
    </source>
</evidence>
<dbReference type="AlphaFoldDB" id="A0A4V2V1D6"/>
<dbReference type="PANTHER" id="PTHR30352">
    <property type="entry name" value="PYRUVATE FORMATE-LYASE-ACTIVATING ENZYME"/>
    <property type="match status" value="1"/>
</dbReference>
<keyword evidence="8" id="KW-0670">Pyruvate</keyword>
<comment type="caution">
    <text evidence="8">The sequence shown here is derived from an EMBL/GenBank/DDBJ whole genome shotgun (WGS) entry which is preliminary data.</text>
</comment>
<dbReference type="InterPro" id="IPR034457">
    <property type="entry name" value="Organic_radical-activating"/>
</dbReference>
<evidence type="ECO:0000313" key="9">
    <source>
        <dbReference type="Proteomes" id="UP000295717"/>
    </source>
</evidence>
<keyword evidence="8" id="KW-0456">Lyase</keyword>
<keyword evidence="3" id="KW-0949">S-adenosyl-L-methionine</keyword>
<sequence length="241" mass="26539">MARRIGHAAPETTPILRIGGFTRLTTIDYPGELAAIVFCQGCPWRCRYCYNTDLLDARTDGLIPWSDIRGFLKQRIGLLDGVVFSGGEPTAQGALETAMQETRAFGFKVGLHTSGVYPDRLRALLPLIDWVGLDIKALPDDYPAITGVSDSGQRAWESLSILLTARVPMEVRTTLMPDWTPEQIATLAHALADAGVKNYCVQACDSRRALDETLAPSAMPMSERIGLVERERFGRFVVRGK</sequence>
<evidence type="ECO:0000313" key="8">
    <source>
        <dbReference type="EMBL" id="TCT20802.1"/>
    </source>
</evidence>
<dbReference type="EMBL" id="SMAO01000005">
    <property type="protein sequence ID" value="TCT20802.1"/>
    <property type="molecule type" value="Genomic_DNA"/>
</dbReference>
<dbReference type="SUPFAM" id="SSF102114">
    <property type="entry name" value="Radical SAM enzymes"/>
    <property type="match status" value="1"/>
</dbReference>
<dbReference type="SFLD" id="SFLDS00029">
    <property type="entry name" value="Radical_SAM"/>
    <property type="match status" value="1"/>
</dbReference>
<dbReference type="InterPro" id="IPR013785">
    <property type="entry name" value="Aldolase_TIM"/>
</dbReference>
<dbReference type="InterPro" id="IPR007197">
    <property type="entry name" value="rSAM"/>
</dbReference>
<comment type="cofactor">
    <cofactor evidence="1">
        <name>[4Fe-4S] cluster</name>
        <dbReference type="ChEBI" id="CHEBI:49883"/>
    </cofactor>
</comment>
<dbReference type="OrthoDB" id="9782387at2"/>
<dbReference type="SFLD" id="SFLDG01094">
    <property type="entry name" value="Uncharacterised_Radical_SAM_Su"/>
    <property type="match status" value="1"/>
</dbReference>
<dbReference type="CDD" id="cd01335">
    <property type="entry name" value="Radical_SAM"/>
    <property type="match status" value="1"/>
</dbReference>
<proteinExistence type="predicted"/>